<evidence type="ECO:0000313" key="2">
    <source>
        <dbReference type="Proteomes" id="UP000000547"/>
    </source>
</evidence>
<evidence type="ECO:0000313" key="1">
    <source>
        <dbReference type="EMBL" id="AAZ26702.1"/>
    </source>
</evidence>
<organism evidence="1 2">
    <name type="scientific">Colwellia psychrerythraea (strain 34H / ATCC BAA-681)</name>
    <name type="common">Vibrio psychroerythus</name>
    <dbReference type="NCBI Taxonomy" id="167879"/>
    <lineage>
        <taxon>Bacteria</taxon>
        <taxon>Pseudomonadati</taxon>
        <taxon>Pseudomonadota</taxon>
        <taxon>Gammaproteobacteria</taxon>
        <taxon>Alteromonadales</taxon>
        <taxon>Colwelliaceae</taxon>
        <taxon>Colwellia</taxon>
    </lineage>
</organism>
<gene>
    <name evidence="1" type="ordered locus">CPS_0307</name>
</gene>
<dbReference type="HOGENOM" id="CLU_2154063_0_0_6"/>
<dbReference type="STRING" id="167879.CPS_0307"/>
<dbReference type="RefSeq" id="WP_011041180.1">
    <property type="nucleotide sequence ID" value="NC_003910.7"/>
</dbReference>
<protein>
    <submittedName>
        <fullName evidence="1">Uncharacterized protein</fullName>
    </submittedName>
</protein>
<sequence>MLSGKVQSAFTDIQNFHQQSRTSNDINKQENFVTQMLRGLNQFSGTCDIFLSGNDLTADEFKLLIKSNKHWREVMARATINQQIICQADHTSSQRDKQSQLIELVCKALAK</sequence>
<proteinExistence type="predicted"/>
<reference evidence="1" key="1">
    <citation type="journal article" date="2005" name="Proc. Natl. Acad. Sci. U.S.A.">
        <title>The psychrophilic lifestyle as revealed by the genome sequence of Colwellia psychrerythraea 34H through genomic and proteomic analyses.</title>
        <authorList>
            <person name="Methe B.A."/>
            <person name="Nelson K.E."/>
            <person name="Deming J.W."/>
            <person name="Momen B."/>
            <person name="Melamud E."/>
            <person name="Zhang X."/>
            <person name="Moult J."/>
            <person name="Madupu R."/>
            <person name="Nelson W.C."/>
            <person name="Dodson R.J."/>
            <person name="Brinkac L.M."/>
            <person name="Daugherty S.C."/>
            <person name="Durkin A.S."/>
            <person name="DeBoy R.T."/>
            <person name="Kolonay J.F."/>
            <person name="Sullivan S.A."/>
            <person name="Zhou L."/>
            <person name="Davidsen T.M."/>
            <person name="Wu M."/>
            <person name="Huston A.L."/>
            <person name="Lewis M."/>
            <person name="Weaver B."/>
            <person name="Weidman J.F."/>
            <person name="Khouri H."/>
            <person name="Utterback T.R."/>
            <person name="Feldblyum T.V."/>
            <person name="Fraser C.M."/>
        </authorList>
    </citation>
    <scope>NUCLEOTIDE SEQUENCE [LARGE SCALE GENOMIC DNA]</scope>
    <source>
        <strain evidence="1">34H</strain>
    </source>
</reference>
<dbReference type="AlphaFoldDB" id="Q48A40"/>
<accession>Q48A40</accession>
<dbReference type="KEGG" id="cps:CPS_0307"/>
<dbReference type="EMBL" id="CP000083">
    <property type="protein sequence ID" value="AAZ26702.1"/>
    <property type="molecule type" value="Genomic_DNA"/>
</dbReference>
<name>Q48A40_COLP3</name>
<dbReference type="Proteomes" id="UP000000547">
    <property type="component" value="Chromosome"/>
</dbReference>